<name>A0A1I8FQW2_9PLAT</name>
<feature type="region of interest" description="Disordered" evidence="1">
    <location>
        <begin position="339"/>
        <end position="358"/>
    </location>
</feature>
<keyword evidence="2" id="KW-1185">Reference proteome</keyword>
<protein>
    <submittedName>
        <fullName evidence="3">Peptidase A1 domain-containing protein</fullName>
    </submittedName>
</protein>
<evidence type="ECO:0000256" key="1">
    <source>
        <dbReference type="SAM" id="MobiDB-lite"/>
    </source>
</evidence>
<dbReference type="WBParaSite" id="maker-unitig_43642-snap-gene-0.2-mRNA-1">
    <property type="protein sequence ID" value="maker-unitig_43642-snap-gene-0.2-mRNA-1"/>
    <property type="gene ID" value="maker-unitig_43642-snap-gene-0.2"/>
</dbReference>
<reference evidence="3" key="1">
    <citation type="submission" date="2016-11" db="UniProtKB">
        <authorList>
            <consortium name="WormBaseParasite"/>
        </authorList>
    </citation>
    <scope>IDENTIFICATION</scope>
</reference>
<organism evidence="2 3">
    <name type="scientific">Macrostomum lignano</name>
    <dbReference type="NCBI Taxonomy" id="282301"/>
    <lineage>
        <taxon>Eukaryota</taxon>
        <taxon>Metazoa</taxon>
        <taxon>Spiralia</taxon>
        <taxon>Lophotrochozoa</taxon>
        <taxon>Platyhelminthes</taxon>
        <taxon>Rhabditophora</taxon>
        <taxon>Macrostomorpha</taxon>
        <taxon>Macrostomida</taxon>
        <taxon>Macrostomidae</taxon>
        <taxon>Macrostomum</taxon>
    </lineage>
</organism>
<dbReference type="Proteomes" id="UP000095280">
    <property type="component" value="Unplaced"/>
</dbReference>
<sequence length="358" mass="39964">VPRRRHPLRQGPFGLAPSRAPGRALHSHLLWECAYRTRRRRLRQLAKQQQVVSGDVLQLYEFGRGRHDLGPFSCLASANEASFQSSYKLQATLLKAKSFPGLYVLGFVEGGLAQLRTADCVETIAIGDLTAWTFAAAAPKRKRPKLFTSGRCRCRCVGDNRAPKTTSSCRSRSYGTVRASGRGAVRLEKSPARVARMFRSRRGRLAARRLSRVYVTACAPNRGGLDEHVRKPAPGDRLLAVDATVLPKGDLLLRLCRTPKLLGLHRVRLLKSASADSSVTLRLMDGPEFLVGLGRSGSNFQPSWSYWLALPRWLSVERDVELSRHPATGSLGFSIVGRRRNSPASRRRQPRPVRTRWR</sequence>
<evidence type="ECO:0000313" key="3">
    <source>
        <dbReference type="WBParaSite" id="maker-unitig_43642-snap-gene-0.2-mRNA-1"/>
    </source>
</evidence>
<accession>A0A1I8FQW2</accession>
<evidence type="ECO:0000313" key="2">
    <source>
        <dbReference type="Proteomes" id="UP000095280"/>
    </source>
</evidence>
<proteinExistence type="predicted"/>
<dbReference type="AlphaFoldDB" id="A0A1I8FQW2"/>